<dbReference type="Pfam" id="PF11383">
    <property type="entry name" value="DUF3187"/>
    <property type="match status" value="1"/>
</dbReference>
<evidence type="ECO:0000313" key="2">
    <source>
        <dbReference type="Proteomes" id="UP000179076"/>
    </source>
</evidence>
<evidence type="ECO:0000313" key="1">
    <source>
        <dbReference type="EMBL" id="OGI67021.1"/>
    </source>
</evidence>
<evidence type="ECO:0008006" key="3">
    <source>
        <dbReference type="Google" id="ProtNLM"/>
    </source>
</evidence>
<dbReference type="AlphaFoldDB" id="A0A1F6VBH9"/>
<sequence length="330" mass="35898">MLLAARWRTVALFFLLAPLPLYADWLDPLPTFNQSPLVQIYGLPAPDAARVLGYGKWSTRVSFEAANNFLSVANNSESLELDGETHRTAVTIKFGTRTTEWGIEIPYLSHSGGSLDSFVVNWHDAFGLPQSGRQEAPFDQFRFSYTRNGVERLRVTDATSGIGDVRLLAGWRHSADTAIDVALRASLKLPTGDAAQLHGSSAADLGLWLSAACASGSCWETVGWNAHAGALWLGRGDVLPDMQRRFVAFGGAGLAYRPWQPTVFKAELRAHSSFYGDSDLKPLGVTGIQFILGGTWNVDKDIAVDIGVTEDIRTKTAPDVSLLVSVRANF</sequence>
<dbReference type="Proteomes" id="UP000179076">
    <property type="component" value="Unassembled WGS sequence"/>
</dbReference>
<comment type="caution">
    <text evidence="1">The sequence shown here is derived from an EMBL/GenBank/DDBJ whole genome shotgun (WGS) entry which is preliminary data.</text>
</comment>
<reference evidence="1 2" key="1">
    <citation type="journal article" date="2016" name="Nat. Commun.">
        <title>Thousands of microbial genomes shed light on interconnected biogeochemical processes in an aquifer system.</title>
        <authorList>
            <person name="Anantharaman K."/>
            <person name="Brown C.T."/>
            <person name="Hug L.A."/>
            <person name="Sharon I."/>
            <person name="Castelle C.J."/>
            <person name="Probst A.J."/>
            <person name="Thomas B.C."/>
            <person name="Singh A."/>
            <person name="Wilkins M.J."/>
            <person name="Karaoz U."/>
            <person name="Brodie E.L."/>
            <person name="Williams K.H."/>
            <person name="Hubbard S.S."/>
            <person name="Banfield J.F."/>
        </authorList>
    </citation>
    <scope>NUCLEOTIDE SEQUENCE [LARGE SCALE GENOMIC DNA]</scope>
</reference>
<protein>
    <recommendedName>
        <fullName evidence="3">DUF3187 family protein</fullName>
    </recommendedName>
</protein>
<dbReference type="InterPro" id="IPR021523">
    <property type="entry name" value="DUF3187"/>
</dbReference>
<name>A0A1F6VBH9_9PROT</name>
<gene>
    <name evidence="1" type="ORF">A2W18_02045</name>
</gene>
<dbReference type="EMBL" id="MFSP01000071">
    <property type="protein sequence ID" value="OGI67021.1"/>
    <property type="molecule type" value="Genomic_DNA"/>
</dbReference>
<proteinExistence type="predicted"/>
<organism evidence="1 2">
    <name type="scientific">Candidatus Muproteobacteria bacterium RBG_16_60_9</name>
    <dbReference type="NCBI Taxonomy" id="1817755"/>
    <lineage>
        <taxon>Bacteria</taxon>
        <taxon>Pseudomonadati</taxon>
        <taxon>Pseudomonadota</taxon>
        <taxon>Candidatus Muproteobacteria</taxon>
    </lineage>
</organism>
<accession>A0A1F6VBH9</accession>